<protein>
    <submittedName>
        <fullName evidence="1">Uncharacterized protein</fullName>
    </submittedName>
</protein>
<gene>
    <name evidence="1" type="ORF">ECRASSUSDP1_LOCUS19594</name>
</gene>
<organism evidence="1 2">
    <name type="scientific">Euplotes crassus</name>
    <dbReference type="NCBI Taxonomy" id="5936"/>
    <lineage>
        <taxon>Eukaryota</taxon>
        <taxon>Sar</taxon>
        <taxon>Alveolata</taxon>
        <taxon>Ciliophora</taxon>
        <taxon>Intramacronucleata</taxon>
        <taxon>Spirotrichea</taxon>
        <taxon>Hypotrichia</taxon>
        <taxon>Euplotida</taxon>
        <taxon>Euplotidae</taxon>
        <taxon>Moneuplotes</taxon>
    </lineage>
</organism>
<evidence type="ECO:0000313" key="2">
    <source>
        <dbReference type="Proteomes" id="UP001295684"/>
    </source>
</evidence>
<dbReference type="Proteomes" id="UP001295684">
    <property type="component" value="Unassembled WGS sequence"/>
</dbReference>
<evidence type="ECO:0000313" key="1">
    <source>
        <dbReference type="EMBL" id="CAI2378199.1"/>
    </source>
</evidence>
<comment type="caution">
    <text evidence="1">The sequence shown here is derived from an EMBL/GenBank/DDBJ whole genome shotgun (WGS) entry which is preliminary data.</text>
</comment>
<name>A0AAD2D277_EUPCR</name>
<keyword evidence="2" id="KW-1185">Reference proteome</keyword>
<dbReference type="AlphaFoldDB" id="A0AAD2D277"/>
<reference evidence="1" key="1">
    <citation type="submission" date="2023-07" db="EMBL/GenBank/DDBJ databases">
        <authorList>
            <consortium name="AG Swart"/>
            <person name="Singh M."/>
            <person name="Singh A."/>
            <person name="Seah K."/>
            <person name="Emmerich C."/>
        </authorList>
    </citation>
    <scope>NUCLEOTIDE SEQUENCE</scope>
    <source>
        <strain evidence="1">DP1</strain>
    </source>
</reference>
<proteinExistence type="predicted"/>
<dbReference type="EMBL" id="CAMPGE010019897">
    <property type="protein sequence ID" value="CAI2378199.1"/>
    <property type="molecule type" value="Genomic_DNA"/>
</dbReference>
<accession>A0AAD2D277</accession>
<sequence>MISKTVLEPVTIFDKQFKSLQKDQTKGTRIKERMIEDAVVLVLKWRQLTDVTLKQGAEIIGVAKKSLDDYLLQLRLGRKYGFDFNKHCNSKIGILRSFNRRMKKKLKEGKFLAGRKRKNEEENYTLMIEKIIQEMNHSKNITLESDEDFKQDRMLELSLAFQQKQIPQKMVEGSQLGIKSVKFDQNVFHTENSEKSCIDFHYQEPEDFPSHSMDWNPVDFSNRDLSFPGFEDPARGEESNDSINIHFRLG</sequence>